<name>A0ABP2Y1L8_9GAMM</name>
<gene>
    <name evidence="2" type="ORF">PUND_02828</name>
</gene>
<sequence>MDKKKAIVILFGILWFVLGATFFVGFESVEKLLFCVFVFFFCYRYIYAFILKRSIYAPYTGEEISPTEGNLIKRLFMLIIGIGACTYFTFFIS</sequence>
<keyword evidence="1" id="KW-1133">Transmembrane helix</keyword>
<reference evidence="2" key="1">
    <citation type="journal article" date="2012" name="J. Bacteriol.">
        <title>Genome sequences of type strains of seven species of the marine bacterium Pseudoalteromonas.</title>
        <authorList>
            <person name="Xie B.B."/>
            <person name="Shu Y.L."/>
            <person name="Qin Q.L."/>
            <person name="Rong J.C."/>
            <person name="Zhang X.Y."/>
            <person name="Chen X.L."/>
            <person name="Shi M."/>
            <person name="He H.L."/>
            <person name="Zhou B.C."/>
            <person name="Zhang Y.Z."/>
        </authorList>
    </citation>
    <scope>NUCLEOTIDE SEQUENCE [LARGE SCALE GENOMIC DNA]</scope>
    <source>
        <strain evidence="2">NCIMB 2128</strain>
    </source>
</reference>
<evidence type="ECO:0000313" key="2">
    <source>
        <dbReference type="EMBL" id="ERG62283.1"/>
    </source>
</evidence>
<dbReference type="Proteomes" id="UP000016534">
    <property type="component" value="Unassembled WGS sequence"/>
</dbReference>
<organism evidence="2 3">
    <name type="scientific">Pseudoalteromonas undina</name>
    <dbReference type="NCBI Taxonomy" id="43660"/>
    <lineage>
        <taxon>Bacteria</taxon>
        <taxon>Pseudomonadati</taxon>
        <taxon>Pseudomonadota</taxon>
        <taxon>Gammaproteobacteria</taxon>
        <taxon>Alteromonadales</taxon>
        <taxon>Pseudoalteromonadaceae</taxon>
        <taxon>Pseudoalteromonas</taxon>
    </lineage>
</organism>
<evidence type="ECO:0000313" key="3">
    <source>
        <dbReference type="Proteomes" id="UP000016534"/>
    </source>
</evidence>
<protein>
    <submittedName>
        <fullName evidence="2">Uncharacterized protein</fullName>
    </submittedName>
</protein>
<proteinExistence type="predicted"/>
<comment type="caution">
    <text evidence="2">The sequence shown here is derived from an EMBL/GenBank/DDBJ whole genome shotgun (WGS) entry which is preliminary data.</text>
</comment>
<feature type="transmembrane region" description="Helical" evidence="1">
    <location>
        <begin position="7"/>
        <end position="26"/>
    </location>
</feature>
<keyword evidence="3" id="KW-1185">Reference proteome</keyword>
<evidence type="ECO:0000256" key="1">
    <source>
        <dbReference type="SAM" id="Phobius"/>
    </source>
</evidence>
<feature type="transmembrane region" description="Helical" evidence="1">
    <location>
        <begin position="71"/>
        <end position="92"/>
    </location>
</feature>
<feature type="transmembrane region" description="Helical" evidence="1">
    <location>
        <begin position="32"/>
        <end position="50"/>
    </location>
</feature>
<dbReference type="EMBL" id="AHCF02000007">
    <property type="protein sequence ID" value="ERG62283.1"/>
    <property type="molecule type" value="Genomic_DNA"/>
</dbReference>
<reference evidence="2" key="2">
    <citation type="submission" date="2013-04" db="EMBL/GenBank/DDBJ databases">
        <title>Genome sequence of Pseudoalteromonas undina.</title>
        <authorList>
            <person name="Xie B.-B."/>
            <person name="Rong J.-C."/>
            <person name="Qin Q.-L."/>
            <person name="Shu Y.-L."/>
            <person name="Zhang Y.-Z."/>
        </authorList>
    </citation>
    <scope>NUCLEOTIDE SEQUENCE</scope>
    <source>
        <strain evidence="2">NCIMB 2128</strain>
    </source>
</reference>
<keyword evidence="1" id="KW-0812">Transmembrane</keyword>
<accession>A0ABP2Y1L8</accession>
<keyword evidence="1" id="KW-0472">Membrane</keyword>